<dbReference type="SUPFAM" id="SSF51182">
    <property type="entry name" value="RmlC-like cupins"/>
    <property type="match status" value="1"/>
</dbReference>
<dbReference type="VEuPathDB" id="FungiDB:MFRU_024g00570"/>
<organism evidence="6 7">
    <name type="scientific">Monilinia fructicola</name>
    <name type="common">Brown rot fungus</name>
    <name type="synonym">Ciboria fructicola</name>
    <dbReference type="NCBI Taxonomy" id="38448"/>
    <lineage>
        <taxon>Eukaryota</taxon>
        <taxon>Fungi</taxon>
        <taxon>Dikarya</taxon>
        <taxon>Ascomycota</taxon>
        <taxon>Pezizomycotina</taxon>
        <taxon>Leotiomycetes</taxon>
        <taxon>Helotiales</taxon>
        <taxon>Sclerotiniaceae</taxon>
        <taxon>Monilinia</taxon>
    </lineage>
</organism>
<dbReference type="CDD" id="cd20305">
    <property type="entry name" value="cupin_OxDC_C"/>
    <property type="match status" value="1"/>
</dbReference>
<proteinExistence type="predicted"/>
<dbReference type="CDD" id="cd12148">
    <property type="entry name" value="fungal_TF_MHR"/>
    <property type="match status" value="1"/>
</dbReference>
<feature type="domain" description="Cupin type-1" evidence="4">
    <location>
        <begin position="894"/>
        <end position="1036"/>
    </location>
</feature>
<evidence type="ECO:0000256" key="1">
    <source>
        <dbReference type="ARBA" id="ARBA00004123"/>
    </source>
</evidence>
<protein>
    <recommendedName>
        <fullName evidence="8">Transcription factor domain-containing protein</fullName>
    </recommendedName>
</protein>
<sequence length="1052" mass="116851">MSATSSQAVPPDYHASTAESSTSSWPDDSTTSESADSFGRVSIEDELPNYVGGAHWAAILENIAGLKDSLGSDEWPKGTARGNNKYKGPELLLGENRKASRGSILAGLPSKPVVDNLIERYFTAIDASFITHAPTFRKEYAEFWANPNSKSISWIGFLFGIICLAAHFELKTGDVPIPALSDMAVRDTEQRIELYREKTVQCLVTSNYTEPSLYTVETLILYYLSEHIQSKDALFGSWMLLGMIVRAGMRLGIHRDASHYPKISIFRGEMQRRIWAAITLLDLQTSCQVGLPRMISEGMYDTKPPNHLLDEDLDENMVVLPPVRPENALSPIGHALSKYRLFIVFGKIFDASNSMTPIPYDEVMKLERLLFDTMEEVPKPFRVRSVQGLENGPIMLRVRRFSIEMAYLKARCFLHRKFLSEAKSLQRHSYSVKACVDSSMLILQYQSYMTSETAQGRSLHGMKWITSSLMTYDFLLAATLLCLYLGQLLAAEEQSMNTSLRDFPIEWTKEDILCALLKSYQIWNNPENSSEDTMKFSKVLKAMLNKVDYWSTASKTQMEAEKEITTEDHSGHPSSYSVPNMYSLPQSNFEESPGDSSTSNIGMMEDILDDPTGLDWGLWDNNFQGSNTYINTGSSFYASDSYFPFQAAGLENNIQHKWNIIAAPTGDPLLGFHPSNVVVNQNTDDIDYELAPGQTDPATVGAYLDFSTVKNPQPIRGTKGGTDAGPRTEAYDILNPDKLAPPGTDHGNVNNAQWPLGLSHAKLGLGHAGWSRQQNVDNTYPRPRKWQGVRLQAVNEDGQTFVDDMSAGDVWFFPPGIPHSLQGLKGGTEFLLKSSRITRSKFSPRTFNSPKAPGPTSLPGSSLYSPAQKAPTDITQQNITGSAGIIPQEFSYSYHLSKAPFTHDTPGGTIKILDPKTFPVAEKFSAAVVTVHPGAMREIHWHTTSDEWNFFIAGNARISIYAAQGTARTFDYHAGDCGYIPKGMTHYVENVGRDDVVFIEVLQADHFSDISVGQWVGLTPKQIVADTLNLSHETVSAFRKEKQFIVQGEAAA</sequence>
<evidence type="ECO:0000259" key="4">
    <source>
        <dbReference type="SMART" id="SM00835"/>
    </source>
</evidence>
<keyword evidence="2" id="KW-0539">Nucleus</keyword>
<evidence type="ECO:0000256" key="2">
    <source>
        <dbReference type="ARBA" id="ARBA00023242"/>
    </source>
</evidence>
<feature type="compositionally biased region" description="Low complexity" evidence="3">
    <location>
        <begin position="19"/>
        <end position="34"/>
    </location>
</feature>
<dbReference type="Proteomes" id="UP000322873">
    <property type="component" value="Unassembled WGS sequence"/>
</dbReference>
<dbReference type="SMART" id="SM00835">
    <property type="entry name" value="Cupin_1"/>
    <property type="match status" value="1"/>
</dbReference>
<feature type="region of interest" description="Disordered" evidence="3">
    <location>
        <begin position="842"/>
        <end position="869"/>
    </location>
</feature>
<evidence type="ECO:0000256" key="3">
    <source>
        <dbReference type="SAM" id="MobiDB-lite"/>
    </source>
</evidence>
<dbReference type="EMBL" id="VICG01000016">
    <property type="protein sequence ID" value="KAA8563754.1"/>
    <property type="molecule type" value="Genomic_DNA"/>
</dbReference>
<reference evidence="6 7" key="1">
    <citation type="submission" date="2019-06" db="EMBL/GenBank/DDBJ databases">
        <title>Genome Sequence of the Brown Rot Fungal Pathogen Monilinia fructicola.</title>
        <authorList>
            <person name="De Miccolis Angelini R.M."/>
            <person name="Landi L."/>
            <person name="Abate D."/>
            <person name="Pollastro S."/>
            <person name="Romanazzi G."/>
            <person name="Faretra F."/>
        </authorList>
    </citation>
    <scope>NUCLEOTIDE SEQUENCE [LARGE SCALE GENOMIC DNA]</scope>
    <source>
        <strain evidence="6 7">Mfrc123</strain>
    </source>
</reference>
<dbReference type="GO" id="GO:0006351">
    <property type="term" value="P:DNA-templated transcription"/>
    <property type="evidence" value="ECO:0007669"/>
    <property type="project" value="InterPro"/>
</dbReference>
<gene>
    <name evidence="6" type="ORF">EYC84_011772</name>
</gene>
<evidence type="ECO:0008006" key="8">
    <source>
        <dbReference type="Google" id="ProtNLM"/>
    </source>
</evidence>
<dbReference type="GO" id="GO:0005634">
    <property type="term" value="C:nucleus"/>
    <property type="evidence" value="ECO:0007669"/>
    <property type="project" value="UniProtKB-SubCell"/>
</dbReference>
<keyword evidence="7" id="KW-1185">Reference proteome</keyword>
<dbReference type="GO" id="GO:0008270">
    <property type="term" value="F:zinc ion binding"/>
    <property type="evidence" value="ECO:0007669"/>
    <property type="project" value="InterPro"/>
</dbReference>
<dbReference type="Gene3D" id="2.60.120.10">
    <property type="entry name" value="Jelly Rolls"/>
    <property type="match status" value="3"/>
</dbReference>
<dbReference type="InterPro" id="IPR006045">
    <property type="entry name" value="Cupin_1"/>
</dbReference>
<dbReference type="InterPro" id="IPR007219">
    <property type="entry name" value="XnlR_reg_dom"/>
</dbReference>
<dbReference type="AlphaFoldDB" id="A0A5M9J3S8"/>
<dbReference type="InterPro" id="IPR050613">
    <property type="entry name" value="Sec_Metabolite_Reg"/>
</dbReference>
<dbReference type="SMART" id="SM00906">
    <property type="entry name" value="Fungal_trans"/>
    <property type="match status" value="1"/>
</dbReference>
<dbReference type="VEuPathDB" id="FungiDB:MFRU_024g00560"/>
<evidence type="ECO:0000259" key="5">
    <source>
        <dbReference type="SMART" id="SM00906"/>
    </source>
</evidence>
<feature type="region of interest" description="Disordered" evidence="3">
    <location>
        <begin position="1"/>
        <end position="39"/>
    </location>
</feature>
<evidence type="ECO:0000313" key="7">
    <source>
        <dbReference type="Proteomes" id="UP000322873"/>
    </source>
</evidence>
<dbReference type="PANTHER" id="PTHR31001">
    <property type="entry name" value="UNCHARACTERIZED TRANSCRIPTIONAL REGULATORY PROTEIN"/>
    <property type="match status" value="1"/>
</dbReference>
<dbReference type="Pfam" id="PF00190">
    <property type="entry name" value="Cupin_1"/>
    <property type="match status" value="1"/>
</dbReference>
<comment type="caution">
    <text evidence="6">The sequence shown here is derived from an EMBL/GenBank/DDBJ whole genome shotgun (WGS) entry which is preliminary data.</text>
</comment>
<dbReference type="InterPro" id="IPR011051">
    <property type="entry name" value="RmlC_Cupin_sf"/>
</dbReference>
<comment type="subcellular location">
    <subcellularLocation>
        <location evidence="1">Nucleus</location>
    </subcellularLocation>
</comment>
<name>A0A5M9J3S8_MONFR</name>
<dbReference type="GO" id="GO:0003677">
    <property type="term" value="F:DNA binding"/>
    <property type="evidence" value="ECO:0007669"/>
    <property type="project" value="InterPro"/>
</dbReference>
<accession>A0A5M9J3S8</accession>
<evidence type="ECO:0000313" key="6">
    <source>
        <dbReference type="EMBL" id="KAA8563754.1"/>
    </source>
</evidence>
<feature type="domain" description="Xylanolytic transcriptional activator regulatory" evidence="5">
    <location>
        <begin position="237"/>
        <end position="311"/>
    </location>
</feature>
<dbReference type="Pfam" id="PF04082">
    <property type="entry name" value="Fungal_trans"/>
    <property type="match status" value="1"/>
</dbReference>
<dbReference type="PANTHER" id="PTHR31001:SF49">
    <property type="entry name" value="ZN(II)2CYS6 TRANSCRIPTION FACTOR (EUROFUNG)"/>
    <property type="match status" value="1"/>
</dbReference>
<dbReference type="InterPro" id="IPR014710">
    <property type="entry name" value="RmlC-like_jellyroll"/>
</dbReference>